<reference evidence="2 3" key="1">
    <citation type="journal article" date="2011" name="J. Gen. Appl. Microbiol.">
        <title>Draft genome sequencing of the enigmatic yeast Saitoella complicata.</title>
        <authorList>
            <person name="Nishida H."/>
            <person name="Hamamoto M."/>
            <person name="Sugiyama J."/>
        </authorList>
    </citation>
    <scope>NUCLEOTIDE SEQUENCE [LARGE SCALE GENOMIC DNA]</scope>
    <source>
        <strain evidence="2 3">NRRL Y-17804</strain>
    </source>
</reference>
<dbReference type="SUPFAM" id="SSF46689">
    <property type="entry name" value="Homeodomain-like"/>
    <property type="match status" value="1"/>
</dbReference>
<dbReference type="Gene3D" id="3.30.420.10">
    <property type="entry name" value="Ribonuclease H-like superfamily/Ribonuclease H"/>
    <property type="match status" value="1"/>
</dbReference>
<feature type="domain" description="Tc1-like transposase DDE" evidence="1">
    <location>
        <begin position="145"/>
        <end position="286"/>
    </location>
</feature>
<gene>
    <name evidence="2" type="ORF">G7K_6893-t1</name>
</gene>
<protein>
    <recommendedName>
        <fullName evidence="1">Tc1-like transposase DDE domain-containing protein</fullName>
    </recommendedName>
</protein>
<accession>A0A0E9NSF2</accession>
<comment type="caution">
    <text evidence="2">The sequence shown here is derived from an EMBL/GenBank/DDBJ whole genome shotgun (WGS) entry which is preliminary data.</text>
</comment>
<dbReference type="GO" id="GO:0003676">
    <property type="term" value="F:nucleic acid binding"/>
    <property type="evidence" value="ECO:0007669"/>
    <property type="project" value="InterPro"/>
</dbReference>
<dbReference type="OMA" id="CNERTIR"/>
<dbReference type="PANTHER" id="PTHR46564:SF1">
    <property type="entry name" value="TRANSPOSASE"/>
    <property type="match status" value="1"/>
</dbReference>
<evidence type="ECO:0000313" key="2">
    <source>
        <dbReference type="EMBL" id="GAO52827.1"/>
    </source>
</evidence>
<evidence type="ECO:0000313" key="3">
    <source>
        <dbReference type="Proteomes" id="UP000033140"/>
    </source>
</evidence>
<dbReference type="InterPro" id="IPR047655">
    <property type="entry name" value="Transpos_IS630-like"/>
</dbReference>
<dbReference type="InterPro" id="IPR038717">
    <property type="entry name" value="Tc1-like_DDE_dom"/>
</dbReference>
<evidence type="ECO:0000259" key="1">
    <source>
        <dbReference type="Pfam" id="PF13358"/>
    </source>
</evidence>
<reference evidence="2 3" key="2">
    <citation type="journal article" date="2014" name="J. Gen. Appl. Microbiol.">
        <title>The early diverging ascomycetous budding yeast Saitoella complicata has three histone deacetylases belonging to the Clr6, Hos2, and Rpd3 lineages.</title>
        <authorList>
            <person name="Nishida H."/>
            <person name="Matsumoto T."/>
            <person name="Kondo S."/>
            <person name="Hamamoto M."/>
            <person name="Yoshikawa H."/>
        </authorList>
    </citation>
    <scope>NUCLEOTIDE SEQUENCE [LARGE SCALE GENOMIC DNA]</scope>
    <source>
        <strain evidence="2 3">NRRL Y-17804</strain>
    </source>
</reference>
<dbReference type="EMBL" id="BACD03000091">
    <property type="protein sequence ID" value="GAO52827.1"/>
    <property type="molecule type" value="Genomic_DNA"/>
</dbReference>
<dbReference type="STRING" id="698492.A0A0E9NSF2"/>
<dbReference type="NCBIfam" id="NF033545">
    <property type="entry name" value="transpos_IS630"/>
    <property type="match status" value="1"/>
</dbReference>
<sequence>MVGKRVRDAVRALVIRDSLRGQPVSDIAEWTGKHKSTVYRIKNQYDASGYSSAPKHSNLGRPGKIEDGIGMHIQILYSNTPTLYHDEAADCINELLATDLNQLDVFRYLRKIGWTRKRLSVRAAQRNSTLRSHHSIQFADYTIDQLVFLDETAVDNRSAYRKFGYAPHGSPACEDRGRRRGLRWSLLPAFSQEGMICHSVYQGSFDANRFVDFVADKLLNVLKPFPAKHSVVVMDKCGTHHDPRVRELIIDHGCRIEYLPPYSPDLNPIEIPFSMLKSWIKRNREHPWAMEQPGYFLSKELDLSINAYPEKRCNLMRECGYGLAQTEASTWGNIGVNET</sequence>
<keyword evidence="3" id="KW-1185">Reference proteome</keyword>
<dbReference type="Proteomes" id="UP000033140">
    <property type="component" value="Unassembled WGS sequence"/>
</dbReference>
<dbReference type="AlphaFoldDB" id="A0A0E9NSF2"/>
<dbReference type="Pfam" id="PF13384">
    <property type="entry name" value="HTH_23"/>
    <property type="match status" value="1"/>
</dbReference>
<dbReference type="PANTHER" id="PTHR46564">
    <property type="entry name" value="TRANSPOSASE"/>
    <property type="match status" value="1"/>
</dbReference>
<dbReference type="InterPro" id="IPR009057">
    <property type="entry name" value="Homeodomain-like_sf"/>
</dbReference>
<proteinExistence type="predicted"/>
<dbReference type="Pfam" id="PF13358">
    <property type="entry name" value="DDE_3"/>
    <property type="match status" value="1"/>
</dbReference>
<dbReference type="InterPro" id="IPR036397">
    <property type="entry name" value="RNaseH_sf"/>
</dbReference>
<organism evidence="2 3">
    <name type="scientific">Saitoella complicata (strain BCRC 22490 / CBS 7301 / JCM 7358 / NBRC 10748 / NRRL Y-17804)</name>
    <dbReference type="NCBI Taxonomy" id="698492"/>
    <lineage>
        <taxon>Eukaryota</taxon>
        <taxon>Fungi</taxon>
        <taxon>Dikarya</taxon>
        <taxon>Ascomycota</taxon>
        <taxon>Taphrinomycotina</taxon>
        <taxon>Taphrinomycotina incertae sedis</taxon>
        <taxon>Saitoella</taxon>
    </lineage>
</organism>
<name>A0A0E9NSF2_SAICN</name>
<reference evidence="2 3" key="3">
    <citation type="journal article" date="2015" name="Genome Announc.">
        <title>Draft Genome Sequence of the Archiascomycetous Yeast Saitoella complicata.</title>
        <authorList>
            <person name="Yamauchi K."/>
            <person name="Kondo S."/>
            <person name="Hamamoto M."/>
            <person name="Takahashi Y."/>
            <person name="Ogura Y."/>
            <person name="Hayashi T."/>
            <person name="Nishida H."/>
        </authorList>
    </citation>
    <scope>NUCLEOTIDE SEQUENCE [LARGE SCALE GENOMIC DNA]</scope>
    <source>
        <strain evidence="2 3">NRRL Y-17804</strain>
    </source>
</reference>